<dbReference type="EMBL" id="QWIS01000016">
    <property type="protein sequence ID" value="RMZ15849.1"/>
    <property type="molecule type" value="Genomic_DNA"/>
</dbReference>
<dbReference type="AlphaFoldDB" id="A0A3M7HRD6"/>
<evidence type="ECO:0000313" key="3">
    <source>
        <dbReference type="Proteomes" id="UP000280598"/>
    </source>
</evidence>
<sequence length="686" mass="76215">MSSALQMRAAGECVIGGNFLAAIFGLADITMVPPTRHVEDLYVFRDRLRRTATHISSKSSIMDLQPTGELICARCQGYKRTLAAFLISSVEDGTRADYGAVKLFETFKSLETSARNGCNLCRFWTSALIGGCFSHQDLTRLQASSAAVSLTLPVVARTRNSGPRRPEEPLFMRAKCFTTADIGLTWSLGPPQRDFYKPSLWENPTTDELVEKIKNWLRQCSLSHQLCRDTYASGALPKRLLRTGGDGTRLVDSALLPADVEYVALSYCWGQGQGIVLTTSTASSLYMEIEISQLSRTLQDAIWVCSVLGIEYLWVDALCISQDMDSPEWRAEANRMNEVYGNAIFTLSVCSASSASEGFLRPRGISTDLNPGLQAKVCEYSLSLKGVTLSEVRSLSPLARRGWTFQEELLSPKILYCSDQGTFWSCQSSKHTESQVVETGTDRGFPDVTLPKPLDAHAFLTAHNPLFLWDSMIDEYSRRAFTKSSDYLPAVSGLASLVERRTHDEHLSGLWRSRLPGQLLWVVESLDLPDVQAAPFDHHSVAAPSWSWASIGPARAIRMPKEASASAFATLLESKKYLRPPRLRLGGKLRMVNADEQFDDSGVKFPERTLTITSQTHHPIVVQLDSMADLRGKRLLCFQINYHGFLLLQRVSDDGARVICRRVGCVQHHGNAGFFDDCEESKIELV</sequence>
<reference evidence="2 3" key="1">
    <citation type="journal article" date="2018" name="BMC Genomics">
        <title>Genomic evidence for intraspecific hybridization in a clonal and extremely halotolerant yeast.</title>
        <authorList>
            <person name="Gostincar C."/>
            <person name="Stajich J.E."/>
            <person name="Zupancic J."/>
            <person name="Zalar P."/>
            <person name="Gunde-Cimerman N."/>
        </authorList>
    </citation>
    <scope>NUCLEOTIDE SEQUENCE [LARGE SCALE GENOMIC DNA]</scope>
    <source>
        <strain evidence="2 3">EXF-562</strain>
    </source>
</reference>
<protein>
    <recommendedName>
        <fullName evidence="1">Heterokaryon incompatibility domain-containing protein</fullName>
    </recommendedName>
</protein>
<comment type="caution">
    <text evidence="2">The sequence shown here is derived from an EMBL/GenBank/DDBJ whole genome shotgun (WGS) entry which is preliminary data.</text>
</comment>
<dbReference type="VEuPathDB" id="FungiDB:BTJ68_05094"/>
<dbReference type="PANTHER" id="PTHR33112:SF16">
    <property type="entry name" value="HETEROKARYON INCOMPATIBILITY DOMAIN-CONTAINING PROTEIN"/>
    <property type="match status" value="1"/>
</dbReference>
<dbReference type="Pfam" id="PF06985">
    <property type="entry name" value="HET"/>
    <property type="match status" value="1"/>
</dbReference>
<dbReference type="Proteomes" id="UP000280598">
    <property type="component" value="Unassembled WGS sequence"/>
</dbReference>
<dbReference type="PANTHER" id="PTHR33112">
    <property type="entry name" value="DOMAIN PROTEIN, PUTATIVE-RELATED"/>
    <property type="match status" value="1"/>
</dbReference>
<name>A0A3M7HRD6_HORWE</name>
<dbReference type="InterPro" id="IPR010730">
    <property type="entry name" value="HET"/>
</dbReference>
<accession>A0A3M7HRD6</accession>
<organism evidence="2 3">
    <name type="scientific">Hortaea werneckii</name>
    <name type="common">Black yeast</name>
    <name type="synonym">Cladosporium werneckii</name>
    <dbReference type="NCBI Taxonomy" id="91943"/>
    <lineage>
        <taxon>Eukaryota</taxon>
        <taxon>Fungi</taxon>
        <taxon>Dikarya</taxon>
        <taxon>Ascomycota</taxon>
        <taxon>Pezizomycotina</taxon>
        <taxon>Dothideomycetes</taxon>
        <taxon>Dothideomycetidae</taxon>
        <taxon>Mycosphaerellales</taxon>
        <taxon>Teratosphaeriaceae</taxon>
        <taxon>Hortaea</taxon>
    </lineage>
</organism>
<proteinExistence type="predicted"/>
<gene>
    <name evidence="2" type="ORF">D0860_01394</name>
</gene>
<evidence type="ECO:0000259" key="1">
    <source>
        <dbReference type="Pfam" id="PF06985"/>
    </source>
</evidence>
<evidence type="ECO:0000313" key="2">
    <source>
        <dbReference type="EMBL" id="RMZ15849.1"/>
    </source>
</evidence>
<feature type="domain" description="Heterokaryon incompatibility" evidence="1">
    <location>
        <begin position="262"/>
        <end position="407"/>
    </location>
</feature>